<sequence>MAATDGSFTVGIRHMELNSNPVEIVIANSAITLGRQIFHARKGADARSEGAEGSFQALRSRGEDAFAGAGSDVSVLEPAGAAERSHESLAGQPADLPWHDPREESPEDAPPAFDAVGKAEDAGTAFDATVAEHLPTDGCEVTLGGASHFVGKRSVPEDTGADHAGTDDAGTDTANAEEVSQDDTALSVAKQVDPGTAFSATGDNLADASGNTAASVGQEVPDDGQREELRVALAKRSVPESPDDAPTPAGDGLAVGDREIGHYRGNEGASGTTYGMRAVGTAGQPKVERAGVDLESAPEFYSVGMRIPTLYERMALEDAPSMPVI</sequence>
<comment type="caution">
    <text evidence="2">The sequence shown here is derived from an EMBL/GenBank/DDBJ whole genome shotgun (WGS) entry which is preliminary data.</text>
</comment>
<dbReference type="EMBL" id="JBHUIR010000041">
    <property type="protein sequence ID" value="MFD2260492.1"/>
    <property type="molecule type" value="Genomic_DNA"/>
</dbReference>
<dbReference type="RefSeq" id="WP_345099413.1">
    <property type="nucleotide sequence ID" value="NZ_BAABGS010000059.1"/>
</dbReference>
<name>A0ABW5DHE5_9HYPH</name>
<feature type="region of interest" description="Disordered" evidence="1">
    <location>
        <begin position="198"/>
        <end position="223"/>
    </location>
</feature>
<feature type="region of interest" description="Disordered" evidence="1">
    <location>
        <begin position="150"/>
        <end position="185"/>
    </location>
</feature>
<feature type="region of interest" description="Disordered" evidence="1">
    <location>
        <begin position="235"/>
        <end position="256"/>
    </location>
</feature>
<evidence type="ECO:0000313" key="3">
    <source>
        <dbReference type="Proteomes" id="UP001597373"/>
    </source>
</evidence>
<keyword evidence="3" id="KW-1185">Reference proteome</keyword>
<feature type="region of interest" description="Disordered" evidence="1">
    <location>
        <begin position="79"/>
        <end position="115"/>
    </location>
</feature>
<accession>A0ABW5DHE5</accession>
<dbReference type="Proteomes" id="UP001597373">
    <property type="component" value="Unassembled WGS sequence"/>
</dbReference>
<proteinExistence type="predicted"/>
<protein>
    <submittedName>
        <fullName evidence="2">Uncharacterized protein</fullName>
    </submittedName>
</protein>
<gene>
    <name evidence="2" type="ORF">ACFSMZ_12055</name>
</gene>
<reference evidence="3" key="1">
    <citation type="journal article" date="2019" name="Int. J. Syst. Evol. Microbiol.">
        <title>The Global Catalogue of Microorganisms (GCM) 10K type strain sequencing project: providing services to taxonomists for standard genome sequencing and annotation.</title>
        <authorList>
            <consortium name="The Broad Institute Genomics Platform"/>
            <consortium name="The Broad Institute Genome Sequencing Center for Infectious Disease"/>
            <person name="Wu L."/>
            <person name="Ma J."/>
        </authorList>
    </citation>
    <scope>NUCLEOTIDE SEQUENCE [LARGE SCALE GENOMIC DNA]</scope>
    <source>
        <strain evidence="3">KCTC 23707</strain>
    </source>
</reference>
<evidence type="ECO:0000313" key="2">
    <source>
        <dbReference type="EMBL" id="MFD2260492.1"/>
    </source>
</evidence>
<evidence type="ECO:0000256" key="1">
    <source>
        <dbReference type="SAM" id="MobiDB-lite"/>
    </source>
</evidence>
<feature type="compositionally biased region" description="Basic and acidic residues" evidence="1">
    <location>
        <begin position="154"/>
        <end position="166"/>
    </location>
</feature>
<organism evidence="2 3">
    <name type="scientific">Chelativorans composti</name>
    <dbReference type="NCBI Taxonomy" id="768533"/>
    <lineage>
        <taxon>Bacteria</taxon>
        <taxon>Pseudomonadati</taxon>
        <taxon>Pseudomonadota</taxon>
        <taxon>Alphaproteobacteria</taxon>
        <taxon>Hyphomicrobiales</taxon>
        <taxon>Phyllobacteriaceae</taxon>
        <taxon>Chelativorans</taxon>
    </lineage>
</organism>